<reference evidence="3" key="1">
    <citation type="submission" date="2016-10" db="EMBL/GenBank/DDBJ databases">
        <authorList>
            <person name="Varghese N."/>
            <person name="Submissions S."/>
        </authorList>
    </citation>
    <scope>NUCLEOTIDE SEQUENCE [LARGE SCALE GENOMIC DNA]</scope>
    <source>
        <strain evidence="3">DSM 11706</strain>
    </source>
</reference>
<keyword evidence="3" id="KW-1185">Reference proteome</keyword>
<dbReference type="EMBL" id="FOXU01000005">
    <property type="protein sequence ID" value="SFQ56013.1"/>
    <property type="molecule type" value="Genomic_DNA"/>
</dbReference>
<sequence>MNLHTHNKFFLRAAIYGMIAGLVLTVFLKVIQFMTGYKVYTLLLNIDYIPILNEFKFPEVVEVIFHLIVSVALSIVLILIIRQLPTISAITIIALCVFVSFIIGGLYFPTTILSERTPPISSLPSFIYWMVGHVLYGSILGILLSSRYWSR</sequence>
<dbReference type="STRING" id="126156.SAMN05421670_2706"/>
<keyword evidence="1" id="KW-0812">Transmembrane</keyword>
<evidence type="ECO:0000256" key="1">
    <source>
        <dbReference type="SAM" id="Phobius"/>
    </source>
</evidence>
<dbReference type="OrthoDB" id="1443299at2"/>
<feature type="transmembrane region" description="Helical" evidence="1">
    <location>
        <begin position="63"/>
        <end position="81"/>
    </location>
</feature>
<feature type="transmembrane region" description="Helical" evidence="1">
    <location>
        <begin position="88"/>
        <end position="107"/>
    </location>
</feature>
<dbReference type="AlphaFoldDB" id="A0A1I5ZI03"/>
<evidence type="ECO:0000313" key="2">
    <source>
        <dbReference type="EMBL" id="SFQ56013.1"/>
    </source>
</evidence>
<keyword evidence="1" id="KW-1133">Transmembrane helix</keyword>
<accession>A0A1I5ZI03</accession>
<dbReference type="Proteomes" id="UP000198734">
    <property type="component" value="Unassembled WGS sequence"/>
</dbReference>
<keyword evidence="1" id="KW-0472">Membrane</keyword>
<dbReference type="RefSeq" id="WP_139219920.1">
    <property type="nucleotide sequence ID" value="NZ_FOXU01000005.1"/>
</dbReference>
<gene>
    <name evidence="2" type="ORF">SAMN05421670_2706</name>
</gene>
<feature type="transmembrane region" description="Helical" evidence="1">
    <location>
        <begin position="9"/>
        <end position="31"/>
    </location>
</feature>
<feature type="transmembrane region" description="Helical" evidence="1">
    <location>
        <begin position="127"/>
        <end position="149"/>
    </location>
</feature>
<name>A0A1I5ZI03_9BACI</name>
<organism evidence="2 3">
    <name type="scientific">Psychrobacillus psychrotolerans</name>
    <dbReference type="NCBI Taxonomy" id="126156"/>
    <lineage>
        <taxon>Bacteria</taxon>
        <taxon>Bacillati</taxon>
        <taxon>Bacillota</taxon>
        <taxon>Bacilli</taxon>
        <taxon>Bacillales</taxon>
        <taxon>Bacillaceae</taxon>
        <taxon>Psychrobacillus</taxon>
    </lineage>
</organism>
<proteinExistence type="predicted"/>
<protein>
    <submittedName>
        <fullName evidence="2">Uncharacterized protein</fullName>
    </submittedName>
</protein>
<evidence type="ECO:0000313" key="3">
    <source>
        <dbReference type="Proteomes" id="UP000198734"/>
    </source>
</evidence>